<name>A0A814SU89_9BILA</name>
<protein>
    <submittedName>
        <fullName evidence="1">Uncharacterized protein</fullName>
    </submittedName>
</protein>
<dbReference type="Proteomes" id="UP000663879">
    <property type="component" value="Unassembled WGS sequence"/>
</dbReference>
<feature type="non-terminal residue" evidence="1">
    <location>
        <position position="1"/>
    </location>
</feature>
<reference evidence="1" key="1">
    <citation type="submission" date="2021-02" db="EMBL/GenBank/DDBJ databases">
        <authorList>
            <person name="Nowell W R."/>
        </authorList>
    </citation>
    <scope>NUCLEOTIDE SEQUENCE</scope>
    <source>
        <strain evidence="1">Ploen Becks lab</strain>
    </source>
</reference>
<comment type="caution">
    <text evidence="1">The sequence shown here is derived from an EMBL/GenBank/DDBJ whole genome shotgun (WGS) entry which is preliminary data.</text>
</comment>
<dbReference type="EMBL" id="CAJNOC010012193">
    <property type="protein sequence ID" value="CAF1152492.1"/>
    <property type="molecule type" value="Genomic_DNA"/>
</dbReference>
<evidence type="ECO:0000313" key="1">
    <source>
        <dbReference type="EMBL" id="CAF1152492.1"/>
    </source>
</evidence>
<dbReference type="AlphaFoldDB" id="A0A814SU89"/>
<gene>
    <name evidence="1" type="ORF">OXX778_LOCUS23337</name>
</gene>
<evidence type="ECO:0000313" key="2">
    <source>
        <dbReference type="Proteomes" id="UP000663879"/>
    </source>
</evidence>
<accession>A0A814SU89</accession>
<sequence length="80" mass="9515">LDRIRDIFLTQKINQSNDGLIILETWKQMAKLLNLDVRIDSMILGDDEDDAIMDSQFQSSKDPEIKKEFLKEYKNYFEEN</sequence>
<organism evidence="1 2">
    <name type="scientific">Brachionus calyciflorus</name>
    <dbReference type="NCBI Taxonomy" id="104777"/>
    <lineage>
        <taxon>Eukaryota</taxon>
        <taxon>Metazoa</taxon>
        <taxon>Spiralia</taxon>
        <taxon>Gnathifera</taxon>
        <taxon>Rotifera</taxon>
        <taxon>Eurotatoria</taxon>
        <taxon>Monogononta</taxon>
        <taxon>Pseudotrocha</taxon>
        <taxon>Ploima</taxon>
        <taxon>Brachionidae</taxon>
        <taxon>Brachionus</taxon>
    </lineage>
</organism>
<keyword evidence="2" id="KW-1185">Reference proteome</keyword>
<proteinExistence type="predicted"/>